<name>A0ACB8BLW9_9AGAM</name>
<keyword evidence="2" id="KW-1185">Reference proteome</keyword>
<proteinExistence type="predicted"/>
<sequence length="161" mass="17497">MPSTTHLTPTTATATPDAFHVTLGPLEKPGYSDLDTPAANASHPPCHACPLELQLNLWKSQTVSAGRHSRPFPVLDVKSRYPTIIPEALWCWRILAAHADLRPLQETFQLWIQARFGVLQRNMGCTDASHNISALLATGGTLTVINKCAYVEDRCAPSGGN</sequence>
<dbReference type="EMBL" id="MU266388">
    <property type="protein sequence ID" value="KAH7926135.1"/>
    <property type="molecule type" value="Genomic_DNA"/>
</dbReference>
<comment type="caution">
    <text evidence="1">The sequence shown here is derived from an EMBL/GenBank/DDBJ whole genome shotgun (WGS) entry which is preliminary data.</text>
</comment>
<evidence type="ECO:0000313" key="2">
    <source>
        <dbReference type="Proteomes" id="UP000790709"/>
    </source>
</evidence>
<evidence type="ECO:0000313" key="1">
    <source>
        <dbReference type="EMBL" id="KAH7926135.1"/>
    </source>
</evidence>
<reference evidence="1" key="1">
    <citation type="journal article" date="2021" name="New Phytol.">
        <title>Evolutionary innovations through gain and loss of genes in the ectomycorrhizal Boletales.</title>
        <authorList>
            <person name="Wu G."/>
            <person name="Miyauchi S."/>
            <person name="Morin E."/>
            <person name="Kuo A."/>
            <person name="Drula E."/>
            <person name="Varga T."/>
            <person name="Kohler A."/>
            <person name="Feng B."/>
            <person name="Cao Y."/>
            <person name="Lipzen A."/>
            <person name="Daum C."/>
            <person name="Hundley H."/>
            <person name="Pangilinan J."/>
            <person name="Johnson J."/>
            <person name="Barry K."/>
            <person name="LaButti K."/>
            <person name="Ng V."/>
            <person name="Ahrendt S."/>
            <person name="Min B."/>
            <person name="Choi I.G."/>
            <person name="Park H."/>
            <person name="Plett J.M."/>
            <person name="Magnuson J."/>
            <person name="Spatafora J.W."/>
            <person name="Nagy L.G."/>
            <person name="Henrissat B."/>
            <person name="Grigoriev I.V."/>
            <person name="Yang Z.L."/>
            <person name="Xu J."/>
            <person name="Martin F.M."/>
        </authorList>
    </citation>
    <scope>NUCLEOTIDE SEQUENCE</scope>
    <source>
        <strain evidence="1">KUC20120723A-06</strain>
    </source>
</reference>
<accession>A0ACB8BLW9</accession>
<dbReference type="Proteomes" id="UP000790709">
    <property type="component" value="Unassembled WGS sequence"/>
</dbReference>
<organism evidence="1 2">
    <name type="scientific">Leucogyrophana mollusca</name>
    <dbReference type="NCBI Taxonomy" id="85980"/>
    <lineage>
        <taxon>Eukaryota</taxon>
        <taxon>Fungi</taxon>
        <taxon>Dikarya</taxon>
        <taxon>Basidiomycota</taxon>
        <taxon>Agaricomycotina</taxon>
        <taxon>Agaricomycetes</taxon>
        <taxon>Agaricomycetidae</taxon>
        <taxon>Boletales</taxon>
        <taxon>Boletales incertae sedis</taxon>
        <taxon>Leucogyrophana</taxon>
    </lineage>
</organism>
<protein>
    <submittedName>
        <fullName evidence="1">Uncharacterized protein</fullName>
    </submittedName>
</protein>
<gene>
    <name evidence="1" type="ORF">BV22DRAFT_377998</name>
</gene>